<dbReference type="Proteomes" id="UP000555103">
    <property type="component" value="Unassembled WGS sequence"/>
</dbReference>
<dbReference type="Pfam" id="PF07313">
    <property type="entry name" value="AmiA-like"/>
    <property type="match status" value="1"/>
</dbReference>
<dbReference type="SUPFAM" id="SSF54001">
    <property type="entry name" value="Cysteine proteinases"/>
    <property type="match status" value="1"/>
</dbReference>
<evidence type="ECO:0000313" key="1">
    <source>
        <dbReference type="EMBL" id="MBB4036311.1"/>
    </source>
</evidence>
<accession>A0A840CMH2</accession>
<dbReference type="AlphaFoldDB" id="A0A840CMH2"/>
<name>A0A840CMH2_9BACT</name>
<reference evidence="1 2" key="1">
    <citation type="submission" date="2020-08" db="EMBL/GenBank/DDBJ databases">
        <title>Genomic Encyclopedia of Type Strains, Phase IV (KMG-IV): sequencing the most valuable type-strain genomes for metagenomic binning, comparative biology and taxonomic classification.</title>
        <authorList>
            <person name="Goeker M."/>
        </authorList>
    </citation>
    <scope>NUCLEOTIDE SEQUENCE [LARGE SCALE GENOMIC DNA]</scope>
    <source>
        <strain evidence="1 2">DSM 104969</strain>
    </source>
</reference>
<dbReference type="InterPro" id="IPR038765">
    <property type="entry name" value="Papain-like_cys_pep_sf"/>
</dbReference>
<sequence>MGSAKVYILIITGLLCSFQVKSIEILWNKQDSLVYEDYIKRFSDQKDKPYEELIINTARFFLNKPYIASTLEISDDSKIVINLNEFDCTTFVEACIALSKVIKSGDYSQENLSRTFSNIRYRNGKADGYTSRLHYTTDWIYENGQKGVLKDITLKLGGSNIHKEINFMSSKPDLYTHLKNSPENIEEIKTVEKTINSRNSYNIISVTSIANNQKGIRNGDIIAFATAIKGLDYSHIGIAYWQGEKLHFIHASSRMKKIIIESRTLIDYCQSSKNCTGISILRIND</sequence>
<dbReference type="InterPro" id="IPR010846">
    <property type="entry name" value="AmiA-like"/>
</dbReference>
<evidence type="ECO:0000313" key="2">
    <source>
        <dbReference type="Proteomes" id="UP000555103"/>
    </source>
</evidence>
<dbReference type="EMBL" id="JACIEP010000007">
    <property type="protein sequence ID" value="MBB4036311.1"/>
    <property type="molecule type" value="Genomic_DNA"/>
</dbReference>
<comment type="caution">
    <text evidence="1">The sequence shown here is derived from an EMBL/GenBank/DDBJ whole genome shotgun (WGS) entry which is preliminary data.</text>
</comment>
<keyword evidence="2" id="KW-1185">Reference proteome</keyword>
<dbReference type="Gene3D" id="1.10.3670.10">
    <property type="entry name" value="Putative xylanase like domain"/>
    <property type="match status" value="1"/>
</dbReference>
<organism evidence="1 2">
    <name type="scientific">Dysgonomonas hofstadii</name>
    <dbReference type="NCBI Taxonomy" id="637886"/>
    <lineage>
        <taxon>Bacteria</taxon>
        <taxon>Pseudomonadati</taxon>
        <taxon>Bacteroidota</taxon>
        <taxon>Bacteroidia</taxon>
        <taxon>Bacteroidales</taxon>
        <taxon>Dysgonomonadaceae</taxon>
        <taxon>Dysgonomonas</taxon>
    </lineage>
</organism>
<protein>
    <recommendedName>
        <fullName evidence="3">DUF1460 domain-containing protein</fullName>
    </recommendedName>
</protein>
<dbReference type="Gene3D" id="2.30.260.10">
    <property type="entry name" value="putative xylanase like domain"/>
    <property type="match status" value="1"/>
</dbReference>
<evidence type="ECO:0008006" key="3">
    <source>
        <dbReference type="Google" id="ProtNLM"/>
    </source>
</evidence>
<proteinExistence type="predicted"/>
<gene>
    <name evidence="1" type="ORF">GGR21_002213</name>
</gene>
<dbReference type="RefSeq" id="WP_183307215.1">
    <property type="nucleotide sequence ID" value="NZ_JACIEP010000007.1"/>
</dbReference>